<evidence type="ECO:0000256" key="5">
    <source>
        <dbReference type="ARBA" id="ARBA00022989"/>
    </source>
</evidence>
<dbReference type="InterPro" id="IPR006685">
    <property type="entry name" value="MscS_channel_2nd"/>
</dbReference>
<dbReference type="PANTHER" id="PTHR30221:SF1">
    <property type="entry name" value="SMALL-CONDUCTANCE MECHANOSENSITIVE CHANNEL"/>
    <property type="match status" value="1"/>
</dbReference>
<keyword evidence="6 7" id="KW-0472">Membrane</keyword>
<feature type="transmembrane region" description="Helical" evidence="7">
    <location>
        <begin position="87"/>
        <end position="107"/>
    </location>
</feature>
<dbReference type="RefSeq" id="WP_014796671.1">
    <property type="nucleotide sequence ID" value="NC_018018.1"/>
</dbReference>
<dbReference type="KEGG" id="fli:Fleli_0753"/>
<dbReference type="InterPro" id="IPR011014">
    <property type="entry name" value="MscS_channel_TM-2"/>
</dbReference>
<dbReference type="InterPro" id="IPR045275">
    <property type="entry name" value="MscS_archaea/bacteria_type"/>
</dbReference>
<dbReference type="GO" id="GO:0005886">
    <property type="term" value="C:plasma membrane"/>
    <property type="evidence" value="ECO:0007669"/>
    <property type="project" value="UniProtKB-SubCell"/>
</dbReference>
<dbReference type="SUPFAM" id="SSF82861">
    <property type="entry name" value="Mechanosensitive channel protein MscS (YggB), transmembrane region"/>
    <property type="match status" value="1"/>
</dbReference>
<sequence>MDITKELHEKLLFYWEILIESIPRITLSIIITTIFILIAIGLTKAFRKKMMQKAENKLVVDYVVKLVKFLLILAGIILGLHTMGLTGIAGGLLAGAGAGAVILGFAFKEIGENFLAGVILVFDRPFNLGDTVTVEGNMGKITALNFRTTEMKTFDGRDVYIPNILVITNEVYNHTQDGFLRLDFLIGIDYDDNITEAIKGITKIVNANSEVLKNEKTLVLIDEFAASSVNLKVMFWVNTKDYKISALETKTEIMRTVKNYLLENKFGLPANIQEIKMYKPEPIPIIIKKESDVISLSKEK</sequence>
<feature type="transmembrane region" description="Helical" evidence="7">
    <location>
        <begin position="25"/>
        <end position="46"/>
    </location>
</feature>
<dbReference type="OrthoDB" id="1522493at2"/>
<dbReference type="InterPro" id="IPR011066">
    <property type="entry name" value="MscS_channel_C_sf"/>
</dbReference>
<keyword evidence="5 7" id="KW-1133">Transmembrane helix</keyword>
<dbReference type="GO" id="GO:0008381">
    <property type="term" value="F:mechanosensitive monoatomic ion channel activity"/>
    <property type="evidence" value="ECO:0007669"/>
    <property type="project" value="InterPro"/>
</dbReference>
<dbReference type="Pfam" id="PF21082">
    <property type="entry name" value="MS_channel_3rd"/>
    <property type="match status" value="1"/>
</dbReference>
<gene>
    <name evidence="10" type="ordered locus">Fleli_0753</name>
</gene>
<keyword evidence="4 7" id="KW-0812">Transmembrane</keyword>
<dbReference type="SUPFAM" id="SSF50182">
    <property type="entry name" value="Sm-like ribonucleoproteins"/>
    <property type="match status" value="1"/>
</dbReference>
<dbReference type="InterPro" id="IPR010920">
    <property type="entry name" value="LSM_dom_sf"/>
</dbReference>
<evidence type="ECO:0000259" key="9">
    <source>
        <dbReference type="Pfam" id="PF21082"/>
    </source>
</evidence>
<dbReference type="InterPro" id="IPR023408">
    <property type="entry name" value="MscS_beta-dom_sf"/>
</dbReference>
<feature type="domain" description="Mechanosensitive ion channel MscS C-terminal" evidence="9">
    <location>
        <begin position="184"/>
        <end position="265"/>
    </location>
</feature>
<evidence type="ECO:0000256" key="7">
    <source>
        <dbReference type="SAM" id="Phobius"/>
    </source>
</evidence>
<dbReference type="STRING" id="880071.Fleli_0753"/>
<evidence type="ECO:0000256" key="3">
    <source>
        <dbReference type="ARBA" id="ARBA00022475"/>
    </source>
</evidence>
<evidence type="ECO:0000256" key="2">
    <source>
        <dbReference type="ARBA" id="ARBA00008017"/>
    </source>
</evidence>
<evidence type="ECO:0000256" key="1">
    <source>
        <dbReference type="ARBA" id="ARBA00004651"/>
    </source>
</evidence>
<evidence type="ECO:0000313" key="11">
    <source>
        <dbReference type="Proteomes" id="UP000006054"/>
    </source>
</evidence>
<evidence type="ECO:0000256" key="4">
    <source>
        <dbReference type="ARBA" id="ARBA00022692"/>
    </source>
</evidence>
<dbReference type="HOGENOM" id="CLU_037945_1_0_10"/>
<dbReference type="Gene3D" id="3.30.70.100">
    <property type="match status" value="1"/>
</dbReference>
<keyword evidence="11" id="KW-1185">Reference proteome</keyword>
<comment type="similarity">
    <text evidence="2">Belongs to the MscS (TC 1.A.23) family.</text>
</comment>
<evidence type="ECO:0000259" key="8">
    <source>
        <dbReference type="Pfam" id="PF00924"/>
    </source>
</evidence>
<dbReference type="Pfam" id="PF00924">
    <property type="entry name" value="MS_channel_2nd"/>
    <property type="match status" value="1"/>
</dbReference>
<proteinExistence type="inferred from homology"/>
<dbReference type="EMBL" id="CP003345">
    <property type="protein sequence ID" value="AFM03213.1"/>
    <property type="molecule type" value="Genomic_DNA"/>
</dbReference>
<dbReference type="Proteomes" id="UP000006054">
    <property type="component" value="Chromosome"/>
</dbReference>
<evidence type="ECO:0000313" key="10">
    <source>
        <dbReference type="EMBL" id="AFM03213.1"/>
    </source>
</evidence>
<dbReference type="InterPro" id="IPR049278">
    <property type="entry name" value="MS_channel_C"/>
</dbReference>
<dbReference type="PANTHER" id="PTHR30221">
    <property type="entry name" value="SMALL-CONDUCTANCE MECHANOSENSITIVE CHANNEL"/>
    <property type="match status" value="1"/>
</dbReference>
<keyword evidence="3" id="KW-1003">Cell membrane</keyword>
<reference evidence="11" key="1">
    <citation type="submission" date="2012-06" db="EMBL/GenBank/DDBJ databases">
        <title>The complete genome of Flexibacter litoralis DSM 6794.</title>
        <authorList>
            <person name="Lucas S."/>
            <person name="Copeland A."/>
            <person name="Lapidus A."/>
            <person name="Glavina del Rio T."/>
            <person name="Dalin E."/>
            <person name="Tice H."/>
            <person name="Bruce D."/>
            <person name="Goodwin L."/>
            <person name="Pitluck S."/>
            <person name="Peters L."/>
            <person name="Ovchinnikova G."/>
            <person name="Lu M."/>
            <person name="Kyrpides N."/>
            <person name="Mavromatis K."/>
            <person name="Ivanova N."/>
            <person name="Brettin T."/>
            <person name="Detter J.C."/>
            <person name="Han C."/>
            <person name="Larimer F."/>
            <person name="Land M."/>
            <person name="Hauser L."/>
            <person name="Markowitz V."/>
            <person name="Cheng J.-F."/>
            <person name="Hugenholtz P."/>
            <person name="Woyke T."/>
            <person name="Wu D."/>
            <person name="Spring S."/>
            <person name="Lang E."/>
            <person name="Kopitz M."/>
            <person name="Brambilla E."/>
            <person name="Klenk H.-P."/>
            <person name="Eisen J.A."/>
        </authorList>
    </citation>
    <scope>NUCLEOTIDE SEQUENCE [LARGE SCALE GENOMIC DNA]</scope>
    <source>
        <strain evidence="11">ATCC 23117 / DSM 6794 / NBRC 15988 / NCIMB 1366 / Sio-4</strain>
    </source>
</reference>
<dbReference type="Gene3D" id="1.10.287.1260">
    <property type="match status" value="1"/>
</dbReference>
<evidence type="ECO:0000256" key="6">
    <source>
        <dbReference type="ARBA" id="ARBA00023136"/>
    </source>
</evidence>
<accession>I4AGX8</accession>
<comment type="subcellular location">
    <subcellularLocation>
        <location evidence="1">Cell membrane</location>
        <topology evidence="1">Multi-pass membrane protein</topology>
    </subcellularLocation>
</comment>
<feature type="domain" description="Mechanosensitive ion channel MscS" evidence="8">
    <location>
        <begin position="112"/>
        <end position="175"/>
    </location>
</feature>
<name>I4AGX8_BERLS</name>
<dbReference type="AlphaFoldDB" id="I4AGX8"/>
<dbReference type="Gene3D" id="2.30.30.60">
    <property type="match status" value="1"/>
</dbReference>
<dbReference type="eggNOG" id="COG3264">
    <property type="taxonomic scope" value="Bacteria"/>
</dbReference>
<dbReference type="PATRIC" id="fig|880071.3.peg.726"/>
<protein>
    <submittedName>
        <fullName evidence="10">Small-conductance mechanosensitive channel</fullName>
    </submittedName>
</protein>
<dbReference type="SUPFAM" id="SSF82689">
    <property type="entry name" value="Mechanosensitive channel protein MscS (YggB), C-terminal domain"/>
    <property type="match status" value="1"/>
</dbReference>
<feature type="transmembrane region" description="Helical" evidence="7">
    <location>
        <begin position="58"/>
        <end position="81"/>
    </location>
</feature>
<organism evidence="10 11">
    <name type="scientific">Bernardetia litoralis (strain ATCC 23117 / DSM 6794 / NBRC 15988 / NCIMB 1366 / Fx l1 / Sio-4)</name>
    <name type="common">Flexibacter litoralis</name>
    <dbReference type="NCBI Taxonomy" id="880071"/>
    <lineage>
        <taxon>Bacteria</taxon>
        <taxon>Pseudomonadati</taxon>
        <taxon>Bacteroidota</taxon>
        <taxon>Cytophagia</taxon>
        <taxon>Cytophagales</taxon>
        <taxon>Bernardetiaceae</taxon>
        <taxon>Bernardetia</taxon>
    </lineage>
</organism>